<dbReference type="GO" id="GO:0005634">
    <property type="term" value="C:nucleus"/>
    <property type="evidence" value="ECO:0007669"/>
    <property type="project" value="UniProtKB-SubCell"/>
</dbReference>
<dbReference type="AlphaFoldDB" id="A0A8K0DIQ0"/>
<dbReference type="InterPro" id="IPR007889">
    <property type="entry name" value="HTH_Psq"/>
</dbReference>
<comment type="subcellular location">
    <subcellularLocation>
        <location evidence="1">Nucleus</location>
    </subcellularLocation>
</comment>
<dbReference type="InterPro" id="IPR009057">
    <property type="entry name" value="Homeodomain-like_sf"/>
</dbReference>
<dbReference type="EMBL" id="VTPC01000649">
    <property type="protein sequence ID" value="KAF2904916.1"/>
    <property type="molecule type" value="Genomic_DNA"/>
</dbReference>
<protein>
    <recommendedName>
        <fullName evidence="2">HTH psq-type domain-containing protein</fullName>
    </recommendedName>
</protein>
<feature type="domain" description="HTH psq-type" evidence="2">
    <location>
        <begin position="18"/>
        <end position="43"/>
    </location>
</feature>
<gene>
    <name evidence="3" type="ORF">ILUMI_01258</name>
</gene>
<evidence type="ECO:0000313" key="4">
    <source>
        <dbReference type="Proteomes" id="UP000801492"/>
    </source>
</evidence>
<keyword evidence="4" id="KW-1185">Reference proteome</keyword>
<dbReference type="Pfam" id="PF05225">
    <property type="entry name" value="HTH_psq"/>
    <property type="match status" value="1"/>
</dbReference>
<proteinExistence type="predicted"/>
<name>A0A8K0DIQ0_IGNLU</name>
<dbReference type="OrthoDB" id="8193167at2759"/>
<evidence type="ECO:0000259" key="2">
    <source>
        <dbReference type="Pfam" id="PF05225"/>
    </source>
</evidence>
<accession>A0A8K0DIQ0</accession>
<evidence type="ECO:0000256" key="1">
    <source>
        <dbReference type="ARBA" id="ARBA00004123"/>
    </source>
</evidence>
<dbReference type="GO" id="GO:0003677">
    <property type="term" value="F:DNA binding"/>
    <property type="evidence" value="ECO:0007669"/>
    <property type="project" value="InterPro"/>
</dbReference>
<evidence type="ECO:0000313" key="3">
    <source>
        <dbReference type="EMBL" id="KAF2904916.1"/>
    </source>
</evidence>
<organism evidence="3 4">
    <name type="scientific">Ignelater luminosus</name>
    <name type="common">Cucubano</name>
    <name type="synonym">Pyrophorus luminosus</name>
    <dbReference type="NCBI Taxonomy" id="2038154"/>
    <lineage>
        <taxon>Eukaryota</taxon>
        <taxon>Metazoa</taxon>
        <taxon>Ecdysozoa</taxon>
        <taxon>Arthropoda</taxon>
        <taxon>Hexapoda</taxon>
        <taxon>Insecta</taxon>
        <taxon>Pterygota</taxon>
        <taxon>Neoptera</taxon>
        <taxon>Endopterygota</taxon>
        <taxon>Coleoptera</taxon>
        <taxon>Polyphaga</taxon>
        <taxon>Elateriformia</taxon>
        <taxon>Elateroidea</taxon>
        <taxon>Elateridae</taxon>
        <taxon>Agrypninae</taxon>
        <taxon>Pyrophorini</taxon>
        <taxon>Ignelater</taxon>
    </lineage>
</organism>
<reference evidence="3" key="1">
    <citation type="submission" date="2019-08" db="EMBL/GenBank/DDBJ databases">
        <title>The genome of the North American firefly Photinus pyralis.</title>
        <authorList>
            <consortium name="Photinus pyralis genome working group"/>
            <person name="Fallon T.R."/>
            <person name="Sander Lower S.E."/>
            <person name="Weng J.-K."/>
        </authorList>
    </citation>
    <scope>NUCLEOTIDE SEQUENCE</scope>
    <source>
        <strain evidence="3">TRF0915ILg1</strain>
        <tissue evidence="3">Whole body</tissue>
    </source>
</reference>
<dbReference type="Gene3D" id="1.10.10.60">
    <property type="entry name" value="Homeodomain-like"/>
    <property type="match status" value="1"/>
</dbReference>
<comment type="caution">
    <text evidence="3">The sequence shown here is derived from an EMBL/GenBank/DDBJ whole genome shotgun (WGS) entry which is preliminary data.</text>
</comment>
<dbReference type="SUPFAM" id="SSF46689">
    <property type="entry name" value="Homeodomain-like"/>
    <property type="match status" value="1"/>
</dbReference>
<dbReference type="Proteomes" id="UP000801492">
    <property type="component" value="Unassembled WGS sequence"/>
</dbReference>
<sequence>MPRLLQRKLGFRPFKDYSEEQLKKAIDAVRKGMTLRKAAEQYGGFPLTTLDIRLIVKSCMDQHGYTEQRFKNSLPGYDWVKAFISKLKDTLIHRLCQNLSRSRARMDSEMINKYFDEVELTLNGIEPYLIINYDETNFTDDPKKTKVIVKRKSRHPDRIMDASLSSVSVMFTAVGDGSILTPYEFTKQNTSILHGKRVVQKVRYIIEHQTAGSQCLSLKIIFAL</sequence>